<evidence type="ECO:0000256" key="17">
    <source>
        <dbReference type="SAM" id="MobiDB-lite"/>
    </source>
</evidence>
<evidence type="ECO:0000256" key="14">
    <source>
        <dbReference type="ARBA" id="ARBA00023128"/>
    </source>
</evidence>
<dbReference type="InterPro" id="IPR050928">
    <property type="entry name" value="ATP-dep_Zn_Metalloprotease"/>
</dbReference>
<dbReference type="GO" id="GO:0006465">
    <property type="term" value="P:signal peptide processing"/>
    <property type="evidence" value="ECO:0007669"/>
    <property type="project" value="EnsemblFungi"/>
</dbReference>
<dbReference type="GO" id="GO:0005524">
    <property type="term" value="F:ATP binding"/>
    <property type="evidence" value="ECO:0007669"/>
    <property type="project" value="UniProtKB-KW"/>
</dbReference>
<dbReference type="HAMAP" id="MF_01458">
    <property type="entry name" value="FtsH"/>
    <property type="match status" value="1"/>
</dbReference>
<feature type="region of interest" description="Disordered" evidence="17">
    <location>
        <begin position="178"/>
        <end position="238"/>
    </location>
</feature>
<dbReference type="GO" id="GO:0016887">
    <property type="term" value="F:ATP hydrolysis activity"/>
    <property type="evidence" value="ECO:0007669"/>
    <property type="project" value="EnsemblFungi"/>
</dbReference>
<evidence type="ECO:0000256" key="1">
    <source>
        <dbReference type="ARBA" id="ARBA00001947"/>
    </source>
</evidence>
<comment type="similarity">
    <text evidence="4">In the N-terminal section; belongs to the AAA ATPase family.</text>
</comment>
<evidence type="ECO:0000256" key="13">
    <source>
        <dbReference type="ARBA" id="ARBA00023049"/>
    </source>
</evidence>
<dbReference type="InterPro" id="IPR011546">
    <property type="entry name" value="Pept_M41_FtsH_extracell"/>
</dbReference>
<evidence type="ECO:0000256" key="16">
    <source>
        <dbReference type="ARBA" id="ARBA00048778"/>
    </source>
</evidence>
<keyword evidence="20" id="KW-1185">Reference proteome</keyword>
<dbReference type="FunCoup" id="A0A1J7JKW2">
    <property type="interactions" value="673"/>
</dbReference>
<dbReference type="FunFam" id="1.20.58.760:FF:000003">
    <property type="entry name" value="AFG3-like AAA ATPase 2"/>
    <property type="match status" value="1"/>
</dbReference>
<name>A0A1J7JKW2_9PEZI</name>
<dbReference type="Gene3D" id="3.40.1690.20">
    <property type="match status" value="1"/>
</dbReference>
<keyword evidence="12" id="KW-1133">Transmembrane helix</keyword>
<dbReference type="CDD" id="cd19501">
    <property type="entry name" value="RecA-like_FtsH"/>
    <property type="match status" value="1"/>
</dbReference>
<dbReference type="FunFam" id="3.40.1690.20:FF:000003">
    <property type="entry name" value="Mitochondrial inner membrane AAA protease Yta12, putative"/>
    <property type="match status" value="1"/>
</dbReference>
<comment type="subcellular location">
    <subcellularLocation>
        <location evidence="2">Mitochondrion membrane</location>
        <topology evidence="2">Multi-pass membrane protein</topology>
    </subcellularLocation>
</comment>
<dbReference type="EMBL" id="KV875097">
    <property type="protein sequence ID" value="OIW29908.1"/>
    <property type="molecule type" value="Genomic_DNA"/>
</dbReference>
<evidence type="ECO:0000256" key="12">
    <source>
        <dbReference type="ARBA" id="ARBA00022989"/>
    </source>
</evidence>
<proteinExistence type="inferred from homology"/>
<feature type="domain" description="AAA+ ATPase" evidence="18">
    <location>
        <begin position="448"/>
        <end position="588"/>
    </location>
</feature>
<evidence type="ECO:0000256" key="5">
    <source>
        <dbReference type="ARBA" id="ARBA00022670"/>
    </source>
</evidence>
<feature type="compositionally biased region" description="Basic and acidic residues" evidence="17">
    <location>
        <begin position="57"/>
        <end position="96"/>
    </location>
</feature>
<feature type="region of interest" description="Disordered" evidence="17">
    <location>
        <begin position="47"/>
        <end position="101"/>
    </location>
</feature>
<dbReference type="GO" id="GO:0030150">
    <property type="term" value="P:protein import into mitochondrial matrix"/>
    <property type="evidence" value="ECO:0007669"/>
    <property type="project" value="EnsemblFungi"/>
</dbReference>
<dbReference type="InParanoid" id="A0A1J7JKW2"/>
<accession>A0A1J7JKW2</accession>
<comment type="similarity">
    <text evidence="3">In the C-terminal section; belongs to the peptidase M41 family.</text>
</comment>
<comment type="cofactor">
    <cofactor evidence="1">
        <name>Zn(2+)</name>
        <dbReference type="ChEBI" id="CHEBI:29105"/>
    </cofactor>
</comment>
<protein>
    <submittedName>
        <fullName evidence="19">ATP-dependent metallopeptidase Hfl</fullName>
    </submittedName>
</protein>
<keyword evidence="11" id="KW-0067">ATP-binding</keyword>
<dbReference type="PANTHER" id="PTHR43655">
    <property type="entry name" value="ATP-DEPENDENT PROTEASE"/>
    <property type="match status" value="1"/>
</dbReference>
<dbReference type="Gene3D" id="3.40.50.300">
    <property type="entry name" value="P-loop containing nucleotide triphosphate hydrolases"/>
    <property type="match status" value="1"/>
</dbReference>
<dbReference type="PROSITE" id="PS00674">
    <property type="entry name" value="AAA"/>
    <property type="match status" value="1"/>
</dbReference>
<evidence type="ECO:0000256" key="6">
    <source>
        <dbReference type="ARBA" id="ARBA00022692"/>
    </source>
</evidence>
<sequence length="902" mass="99982">MATIMRPSSQHLARAVRLSLTATSRSVYRVPRISHFPQPLRSVPCSGARFYSSHPPQRPENDKDTGKDDEKKASEQKKDESSDKPREEGTPEKEKPLAPGFVRLSEEEIARLVKFTDIAPNSQRETVEMFLKAVRELGAPPELKELLEKQKNTGLSITDTMKAFRVITKVSDRLARAEMEQKEGKSTTNIFDSKAPGQEENRTKTQDQQPGGQAPKPNRDENSQKKQQGGKPGDKKPRVFELNDMLGWIVGTIIIYPFYKMIFPGESSREITWQELRKNFLDRGLVEKLVVLKDRVRVELNREATQAMYPDSVAANPNFYYYFSIGSVDAFERRLDEAQNELGIPSTERIPVSYASEGVFTSLLISFGPTILLTILLFSMLRRAGGGAGGSSGVFGFGKSKAKMFNQESAVKVKFADVAGMEEAKTEIMEFVSFLKAPEKFQKLGAKIPRGAILSGPPGTGKTLLAKATAGESEVPFFSVSGSEFVEMFVGVGASRVRDLFATARKNAPCIIFIDEIDAIGKARGDGQRFGGNDEREATLNQILTEMDGFNTSEQVVVLAGTNRPDILDKALMRPGRFDRHIHIDRPTMKGRQDIFRVHLAKIVTKEDMDHLTGRLAALTPGFAGADIANAVNEAALIAARANAESVTMAHFEAAIERVVGGLERKSLVLNPQEKKTVAYHEAGHAICGWYFQWADPLLKVSIIPRGQGALGYAQYLPTGDAYLMNTNQLMDRMAMTLGGRVSEELHFPTVTTGASDDFKKVTRMATTMVTEWGMSEKLGPLHFENRNDQFNKPFAESTAQTIDQEVRRIVDLAYKQCKDLLTEKKPEIGLVAEELLKKEMLTRDDLVRLLGPRPFPDKEEFSKYFDGTGGKGTHAPPPFPVENTDTPDEPSSPSPSIFKGL</sequence>
<dbReference type="FunFam" id="3.40.50.300:FF:000001">
    <property type="entry name" value="ATP-dependent zinc metalloprotease FtsH"/>
    <property type="match status" value="1"/>
</dbReference>
<dbReference type="Pfam" id="PF00004">
    <property type="entry name" value="AAA"/>
    <property type="match status" value="1"/>
</dbReference>
<evidence type="ECO:0000256" key="3">
    <source>
        <dbReference type="ARBA" id="ARBA00010044"/>
    </source>
</evidence>
<dbReference type="OrthoDB" id="1413014at2759"/>
<keyword evidence="5" id="KW-0645">Protease</keyword>
<evidence type="ECO:0000256" key="9">
    <source>
        <dbReference type="ARBA" id="ARBA00022801"/>
    </source>
</evidence>
<dbReference type="Pfam" id="PF17862">
    <property type="entry name" value="AAA_lid_3"/>
    <property type="match status" value="1"/>
</dbReference>
<dbReference type="Gene3D" id="1.20.58.760">
    <property type="entry name" value="Peptidase M41"/>
    <property type="match status" value="1"/>
</dbReference>
<reference evidence="19 20" key="1">
    <citation type="submission" date="2016-10" db="EMBL/GenBank/DDBJ databases">
        <title>Draft genome sequence of Coniochaeta ligniaria NRRL30616, a lignocellulolytic fungus for bioabatement of inhibitors in plant biomass hydrolysates.</title>
        <authorList>
            <consortium name="DOE Joint Genome Institute"/>
            <person name="Jimenez D.J."/>
            <person name="Hector R.E."/>
            <person name="Riley R."/>
            <person name="Sun H."/>
            <person name="Grigoriev I.V."/>
            <person name="Van Elsas J.D."/>
            <person name="Nichols N.N."/>
        </authorList>
    </citation>
    <scope>NUCLEOTIDE SEQUENCE [LARGE SCALE GENOMIC DNA]</scope>
    <source>
        <strain evidence="19 20">NRRL 30616</strain>
    </source>
</reference>
<dbReference type="GO" id="GO:0008270">
    <property type="term" value="F:zinc ion binding"/>
    <property type="evidence" value="ECO:0007669"/>
    <property type="project" value="InterPro"/>
</dbReference>
<keyword evidence="15" id="KW-0472">Membrane</keyword>
<dbReference type="InterPro" id="IPR041569">
    <property type="entry name" value="AAA_lid_3"/>
</dbReference>
<organism evidence="19 20">
    <name type="scientific">Coniochaeta ligniaria NRRL 30616</name>
    <dbReference type="NCBI Taxonomy" id="1408157"/>
    <lineage>
        <taxon>Eukaryota</taxon>
        <taxon>Fungi</taxon>
        <taxon>Dikarya</taxon>
        <taxon>Ascomycota</taxon>
        <taxon>Pezizomycotina</taxon>
        <taxon>Sordariomycetes</taxon>
        <taxon>Sordariomycetidae</taxon>
        <taxon>Coniochaetales</taxon>
        <taxon>Coniochaetaceae</taxon>
        <taxon>Coniochaeta</taxon>
    </lineage>
</organism>
<keyword evidence="7" id="KW-0479">Metal-binding</keyword>
<keyword evidence="13" id="KW-0482">Metalloprotease</keyword>
<dbReference type="Pfam" id="PF01434">
    <property type="entry name" value="Peptidase_M41"/>
    <property type="match status" value="1"/>
</dbReference>
<feature type="region of interest" description="Disordered" evidence="17">
    <location>
        <begin position="857"/>
        <end position="902"/>
    </location>
</feature>
<evidence type="ECO:0000256" key="2">
    <source>
        <dbReference type="ARBA" id="ARBA00004225"/>
    </source>
</evidence>
<dbReference type="SUPFAM" id="SSF52540">
    <property type="entry name" value="P-loop containing nucleoside triphosphate hydrolases"/>
    <property type="match status" value="1"/>
</dbReference>
<keyword evidence="14" id="KW-0496">Mitochondrion</keyword>
<dbReference type="InterPro" id="IPR003593">
    <property type="entry name" value="AAA+_ATPase"/>
</dbReference>
<dbReference type="SMART" id="SM00382">
    <property type="entry name" value="AAA"/>
    <property type="match status" value="1"/>
</dbReference>
<dbReference type="InterPro" id="IPR027417">
    <property type="entry name" value="P-loop_NTPase"/>
</dbReference>
<keyword evidence="8" id="KW-0547">Nucleotide-binding</keyword>
<evidence type="ECO:0000313" key="20">
    <source>
        <dbReference type="Proteomes" id="UP000182658"/>
    </source>
</evidence>
<dbReference type="AlphaFoldDB" id="A0A1J7JKW2"/>
<evidence type="ECO:0000259" key="18">
    <source>
        <dbReference type="SMART" id="SM00382"/>
    </source>
</evidence>
<dbReference type="NCBIfam" id="TIGR01241">
    <property type="entry name" value="FtsH_fam"/>
    <property type="match status" value="1"/>
</dbReference>
<dbReference type="SUPFAM" id="SSF140990">
    <property type="entry name" value="FtsH protease domain-like"/>
    <property type="match status" value="1"/>
</dbReference>
<keyword evidence="10" id="KW-0862">Zinc</keyword>
<dbReference type="GO" id="GO:0097002">
    <property type="term" value="C:mitochondrial inner boundary membrane"/>
    <property type="evidence" value="ECO:0007669"/>
    <property type="project" value="EnsemblFungi"/>
</dbReference>
<dbReference type="InterPro" id="IPR003960">
    <property type="entry name" value="ATPase_AAA_CS"/>
</dbReference>
<dbReference type="GO" id="GO:0030163">
    <property type="term" value="P:protein catabolic process"/>
    <property type="evidence" value="ECO:0007669"/>
    <property type="project" value="EnsemblFungi"/>
</dbReference>
<comment type="catalytic activity">
    <reaction evidence="16">
        <text>ATP + H2O = ADP + phosphate + H(+)</text>
        <dbReference type="Rhea" id="RHEA:13065"/>
        <dbReference type="ChEBI" id="CHEBI:15377"/>
        <dbReference type="ChEBI" id="CHEBI:15378"/>
        <dbReference type="ChEBI" id="CHEBI:30616"/>
        <dbReference type="ChEBI" id="CHEBI:43474"/>
        <dbReference type="ChEBI" id="CHEBI:456216"/>
    </reaction>
    <physiologicalReaction direction="left-to-right" evidence="16">
        <dbReference type="Rhea" id="RHEA:13066"/>
    </physiologicalReaction>
</comment>
<dbReference type="InterPro" id="IPR005936">
    <property type="entry name" value="FtsH"/>
</dbReference>
<dbReference type="Proteomes" id="UP000182658">
    <property type="component" value="Unassembled WGS sequence"/>
</dbReference>
<evidence type="ECO:0000313" key="19">
    <source>
        <dbReference type="EMBL" id="OIW29908.1"/>
    </source>
</evidence>
<keyword evidence="9" id="KW-0378">Hydrolase</keyword>
<dbReference type="GO" id="GO:0065003">
    <property type="term" value="P:protein-containing complex assembly"/>
    <property type="evidence" value="ECO:0007669"/>
    <property type="project" value="EnsemblFungi"/>
</dbReference>
<dbReference type="GO" id="GO:0004176">
    <property type="term" value="F:ATP-dependent peptidase activity"/>
    <property type="evidence" value="ECO:0007669"/>
    <property type="project" value="InterPro"/>
</dbReference>
<evidence type="ECO:0000256" key="8">
    <source>
        <dbReference type="ARBA" id="ARBA00022741"/>
    </source>
</evidence>
<dbReference type="InterPro" id="IPR000642">
    <property type="entry name" value="Peptidase_M41"/>
</dbReference>
<evidence type="ECO:0000256" key="10">
    <source>
        <dbReference type="ARBA" id="ARBA00022833"/>
    </source>
</evidence>
<dbReference type="InterPro" id="IPR037219">
    <property type="entry name" value="Peptidase_M41-like"/>
</dbReference>
<dbReference type="Pfam" id="PF06480">
    <property type="entry name" value="FtsH_ext"/>
    <property type="match status" value="1"/>
</dbReference>
<dbReference type="PANTHER" id="PTHR43655:SF2">
    <property type="entry name" value="AFG3 LIKE MATRIX AAA PEPTIDASE SUBUNIT 2, ISOFORM A"/>
    <property type="match status" value="1"/>
</dbReference>
<evidence type="ECO:0000256" key="11">
    <source>
        <dbReference type="ARBA" id="ARBA00022840"/>
    </source>
</evidence>
<dbReference type="GO" id="GO:0005745">
    <property type="term" value="C:m-AAA complex"/>
    <property type="evidence" value="ECO:0007669"/>
    <property type="project" value="EnsemblFungi"/>
</dbReference>
<dbReference type="FunFam" id="1.10.8.60:FF:000019">
    <property type="entry name" value="AFG3-like AAA ATPase 2"/>
    <property type="match status" value="1"/>
</dbReference>
<gene>
    <name evidence="19" type="ORF">CONLIGDRAFT_351382</name>
</gene>
<dbReference type="GO" id="GO:0004222">
    <property type="term" value="F:metalloendopeptidase activity"/>
    <property type="evidence" value="ECO:0007669"/>
    <property type="project" value="InterPro"/>
</dbReference>
<dbReference type="GO" id="GO:0140567">
    <property type="term" value="F:membrane protein dislocase activity"/>
    <property type="evidence" value="ECO:0007669"/>
    <property type="project" value="EnsemblFungi"/>
</dbReference>
<evidence type="ECO:0000256" key="15">
    <source>
        <dbReference type="ARBA" id="ARBA00023136"/>
    </source>
</evidence>
<keyword evidence="6" id="KW-0812">Transmembrane</keyword>
<dbReference type="STRING" id="1408157.A0A1J7JKW2"/>
<dbReference type="Gene3D" id="1.10.8.60">
    <property type="match status" value="1"/>
</dbReference>
<evidence type="ECO:0000256" key="7">
    <source>
        <dbReference type="ARBA" id="ARBA00022723"/>
    </source>
</evidence>
<evidence type="ECO:0000256" key="4">
    <source>
        <dbReference type="ARBA" id="ARBA00010550"/>
    </source>
</evidence>
<dbReference type="GO" id="GO:0034982">
    <property type="term" value="P:mitochondrial protein processing"/>
    <property type="evidence" value="ECO:0007669"/>
    <property type="project" value="TreeGrafter"/>
</dbReference>
<dbReference type="InterPro" id="IPR003959">
    <property type="entry name" value="ATPase_AAA_core"/>
</dbReference>